<evidence type="ECO:0000256" key="5">
    <source>
        <dbReference type="SAM" id="Phobius"/>
    </source>
</evidence>
<organism evidence="6 7">
    <name type="scientific">Niveibacterium microcysteis</name>
    <dbReference type="NCBI Taxonomy" id="2811415"/>
    <lineage>
        <taxon>Bacteria</taxon>
        <taxon>Pseudomonadati</taxon>
        <taxon>Pseudomonadota</taxon>
        <taxon>Betaproteobacteria</taxon>
        <taxon>Rhodocyclales</taxon>
        <taxon>Rhodocyclaceae</taxon>
        <taxon>Niveibacterium</taxon>
    </lineage>
</organism>
<dbReference type="NCBIfam" id="NF037968">
    <property type="entry name" value="SemiSWEET_2"/>
    <property type="match status" value="1"/>
</dbReference>
<feature type="transmembrane region" description="Helical" evidence="5">
    <location>
        <begin position="39"/>
        <end position="58"/>
    </location>
</feature>
<evidence type="ECO:0000256" key="4">
    <source>
        <dbReference type="ARBA" id="ARBA00023136"/>
    </source>
</evidence>
<feature type="transmembrane region" description="Helical" evidence="5">
    <location>
        <begin position="64"/>
        <end position="83"/>
    </location>
</feature>
<evidence type="ECO:0000256" key="2">
    <source>
        <dbReference type="ARBA" id="ARBA00022692"/>
    </source>
</evidence>
<keyword evidence="3 5" id="KW-1133">Transmembrane helix</keyword>
<keyword evidence="2 5" id="KW-0812">Transmembrane</keyword>
<protein>
    <submittedName>
        <fullName evidence="6">SemiSWEET transporter</fullName>
    </submittedName>
</protein>
<evidence type="ECO:0000313" key="7">
    <source>
        <dbReference type="Proteomes" id="UP000663570"/>
    </source>
</evidence>
<name>A0ABX7M368_9RHOO</name>
<accession>A0ABX7M368</accession>
<dbReference type="InterPro" id="IPR006603">
    <property type="entry name" value="PQ-loop_rpt"/>
</dbReference>
<dbReference type="EMBL" id="CP071060">
    <property type="protein sequence ID" value="QSI75331.1"/>
    <property type="molecule type" value="Genomic_DNA"/>
</dbReference>
<evidence type="ECO:0000313" key="6">
    <source>
        <dbReference type="EMBL" id="QSI75331.1"/>
    </source>
</evidence>
<gene>
    <name evidence="6" type="ORF">JY500_12485</name>
</gene>
<keyword evidence="4 5" id="KW-0472">Membrane</keyword>
<feature type="transmembrane region" description="Helical" evidence="5">
    <location>
        <begin position="6"/>
        <end position="27"/>
    </location>
</feature>
<keyword evidence="7" id="KW-1185">Reference proteome</keyword>
<sequence length="86" mass="9438">MNPIFVDLLGYLAATLTTVAFVPQAWLTWKTRSAHGVSLGMYSVFICGITAWLLYGFLISAWPVVIANAITLLLAAFILSMKLRFG</sequence>
<comment type="subcellular location">
    <subcellularLocation>
        <location evidence="1">Membrane</location>
        <topology evidence="1">Multi-pass membrane protein</topology>
    </subcellularLocation>
</comment>
<reference evidence="6 7" key="1">
    <citation type="submission" date="2021-02" db="EMBL/GenBank/DDBJ databases">
        <title>Niveibacterium changnyeongensis HC41.</title>
        <authorList>
            <person name="Kang M."/>
        </authorList>
    </citation>
    <scope>NUCLEOTIDE SEQUENCE [LARGE SCALE GENOMIC DNA]</scope>
    <source>
        <strain evidence="6 7">HC41</strain>
    </source>
</reference>
<dbReference type="Pfam" id="PF04193">
    <property type="entry name" value="PQ-loop"/>
    <property type="match status" value="1"/>
</dbReference>
<dbReference type="Gene3D" id="1.20.1280.290">
    <property type="match status" value="1"/>
</dbReference>
<proteinExistence type="predicted"/>
<dbReference type="InterPro" id="IPR047662">
    <property type="entry name" value="SemiSWEET"/>
</dbReference>
<evidence type="ECO:0000256" key="1">
    <source>
        <dbReference type="ARBA" id="ARBA00004141"/>
    </source>
</evidence>
<dbReference type="RefSeq" id="WP_206252784.1">
    <property type="nucleotide sequence ID" value="NZ_CP071060.1"/>
</dbReference>
<evidence type="ECO:0000256" key="3">
    <source>
        <dbReference type="ARBA" id="ARBA00022989"/>
    </source>
</evidence>
<dbReference type="Proteomes" id="UP000663570">
    <property type="component" value="Chromosome"/>
</dbReference>